<reference evidence="1" key="1">
    <citation type="submission" date="2020-12" db="EMBL/GenBank/DDBJ databases">
        <title>Oil enriched cultivation method for isolating marine PHA-producing bacteria.</title>
        <authorList>
            <person name="Zheng W."/>
            <person name="Yu S."/>
            <person name="Huang Y."/>
        </authorList>
    </citation>
    <scope>NUCLEOTIDE SEQUENCE</scope>
    <source>
        <strain evidence="1">SY-2-12</strain>
    </source>
</reference>
<organism evidence="1 2">
    <name type="scientific">Roseibium aggregatum</name>
    <dbReference type="NCBI Taxonomy" id="187304"/>
    <lineage>
        <taxon>Bacteria</taxon>
        <taxon>Pseudomonadati</taxon>
        <taxon>Pseudomonadota</taxon>
        <taxon>Alphaproteobacteria</taxon>
        <taxon>Hyphomicrobiales</taxon>
        <taxon>Stappiaceae</taxon>
        <taxon>Roseibium</taxon>
    </lineage>
</organism>
<proteinExistence type="predicted"/>
<dbReference type="RefSeq" id="WP_207138021.1">
    <property type="nucleotide sequence ID" value="NZ_JAEKJZ010000001.1"/>
</dbReference>
<accession>A0A939J016</accession>
<gene>
    <name evidence="1" type="ORF">JF539_00475</name>
</gene>
<sequence length="45" mass="5474">MMKLFMRRQFRARPEGAYDRTDPLSHPAIQRMTPRELADLPFNRR</sequence>
<dbReference type="EMBL" id="JAEKJZ010000001">
    <property type="protein sequence ID" value="MBN9668788.1"/>
    <property type="molecule type" value="Genomic_DNA"/>
</dbReference>
<dbReference type="Proteomes" id="UP000664096">
    <property type="component" value="Unassembled WGS sequence"/>
</dbReference>
<dbReference type="AlphaFoldDB" id="A0A939J016"/>
<evidence type="ECO:0000313" key="1">
    <source>
        <dbReference type="EMBL" id="MBN9668788.1"/>
    </source>
</evidence>
<name>A0A939J016_9HYPH</name>
<comment type="caution">
    <text evidence="1">The sequence shown here is derived from an EMBL/GenBank/DDBJ whole genome shotgun (WGS) entry which is preliminary data.</text>
</comment>
<evidence type="ECO:0000313" key="2">
    <source>
        <dbReference type="Proteomes" id="UP000664096"/>
    </source>
</evidence>
<protein>
    <submittedName>
        <fullName evidence="1">Uncharacterized protein</fullName>
    </submittedName>
</protein>